<organism evidence="1">
    <name type="scientific">Echinostoma caproni</name>
    <dbReference type="NCBI Taxonomy" id="27848"/>
    <lineage>
        <taxon>Eukaryota</taxon>
        <taxon>Metazoa</taxon>
        <taxon>Spiralia</taxon>
        <taxon>Lophotrochozoa</taxon>
        <taxon>Platyhelminthes</taxon>
        <taxon>Trematoda</taxon>
        <taxon>Digenea</taxon>
        <taxon>Plagiorchiida</taxon>
        <taxon>Echinostomata</taxon>
        <taxon>Echinostomatoidea</taxon>
        <taxon>Echinostomatidae</taxon>
        <taxon>Echinostoma</taxon>
    </lineage>
</organism>
<dbReference type="AlphaFoldDB" id="A0A183A4R3"/>
<accession>A0A183A4R3</accession>
<name>A0A183A4R3_9TREM</name>
<proteinExistence type="predicted"/>
<dbReference type="WBParaSite" id="ECPE_0000194801-mRNA-1">
    <property type="protein sequence ID" value="ECPE_0000194801-mRNA-1"/>
    <property type="gene ID" value="ECPE_0000194801"/>
</dbReference>
<sequence>LLEHLQTTGTQFEPVTIQTSAEAEPTQLIPDDQFQAEVRIRHPDLISALPVTEMKPIDRETRLLIAQELAE</sequence>
<evidence type="ECO:0000313" key="1">
    <source>
        <dbReference type="WBParaSite" id="ECPE_0000194801-mRNA-1"/>
    </source>
</evidence>
<reference evidence="1" key="1">
    <citation type="submission" date="2016-06" db="UniProtKB">
        <authorList>
            <consortium name="WormBaseParasite"/>
        </authorList>
    </citation>
    <scope>IDENTIFICATION</scope>
</reference>
<protein>
    <submittedName>
        <fullName evidence="1">DUF3418 domain-containing protein</fullName>
    </submittedName>
</protein>